<evidence type="ECO:0000256" key="3">
    <source>
        <dbReference type="ARBA" id="ARBA00022448"/>
    </source>
</evidence>
<organism evidence="8 9">
    <name type="scientific">Volvox africanus</name>
    <dbReference type="NCBI Taxonomy" id="51714"/>
    <lineage>
        <taxon>Eukaryota</taxon>
        <taxon>Viridiplantae</taxon>
        <taxon>Chlorophyta</taxon>
        <taxon>core chlorophytes</taxon>
        <taxon>Chlorophyceae</taxon>
        <taxon>CS clade</taxon>
        <taxon>Chlamydomonadales</taxon>
        <taxon>Volvocaceae</taxon>
        <taxon>Volvox</taxon>
    </lineage>
</organism>
<evidence type="ECO:0000256" key="4">
    <source>
        <dbReference type="ARBA" id="ARBA00022692"/>
    </source>
</evidence>
<name>A0ABQ5S494_9CHLO</name>
<dbReference type="PANTHER" id="PTHR11706:SF33">
    <property type="entry name" value="NATURAL RESISTANCE-ASSOCIATED MACROPHAGE PROTEIN 2"/>
    <property type="match status" value="1"/>
</dbReference>
<gene>
    <name evidence="8" type="ORF">VaNZ11_007467</name>
</gene>
<feature type="transmembrane region" description="Helical" evidence="7">
    <location>
        <begin position="85"/>
        <end position="107"/>
    </location>
</feature>
<dbReference type="Proteomes" id="UP001165090">
    <property type="component" value="Unassembled WGS sequence"/>
</dbReference>
<dbReference type="InterPro" id="IPR001046">
    <property type="entry name" value="NRAMP_fam"/>
</dbReference>
<feature type="non-terminal residue" evidence="8">
    <location>
        <position position="1"/>
    </location>
</feature>
<comment type="similarity">
    <text evidence="2">Belongs to the NRAMP (TC 2.A.55) family.</text>
</comment>
<keyword evidence="6 7" id="KW-0472">Membrane</keyword>
<evidence type="ECO:0000256" key="2">
    <source>
        <dbReference type="ARBA" id="ARBA00009965"/>
    </source>
</evidence>
<dbReference type="Pfam" id="PF01566">
    <property type="entry name" value="Nramp"/>
    <property type="match status" value="1"/>
</dbReference>
<evidence type="ECO:0000256" key="5">
    <source>
        <dbReference type="ARBA" id="ARBA00022989"/>
    </source>
</evidence>
<feature type="transmembrane region" description="Helical" evidence="7">
    <location>
        <begin position="119"/>
        <end position="141"/>
    </location>
</feature>
<evidence type="ECO:0000256" key="7">
    <source>
        <dbReference type="SAM" id="Phobius"/>
    </source>
</evidence>
<evidence type="ECO:0000256" key="1">
    <source>
        <dbReference type="ARBA" id="ARBA00004141"/>
    </source>
</evidence>
<comment type="subcellular location">
    <subcellularLocation>
        <location evidence="1">Membrane</location>
        <topology evidence="1">Multi-pass membrane protein</topology>
    </subcellularLocation>
</comment>
<sequence>LLIHCTQDLKVSPWARVALTRAVAIAPTLAVALLCGGGDGAGSNKLDQLNQGLNLLQSIQLPFALVPVLTFTSSPTIMGEFANSAFNSCICWTIAGLVVLINGLAVYQVAYEAVVADPWVTGTVLTVLCIAYLAMVLYLALGPQSQLSRWLHRVDCTRGWCGTGDGSNVGMEAEPFLTPEERAEFGQGFGVIKADCGCCGACKCSWEAGMMGDRCPSKGEAEGEKDVVVVKPEGVEQQKEGEGGVNAVAPGLCCYGSRPLQPVRRDERAAVRAAAAAMDGNRRGLEAEAEGCLGAGRIGAEGTRLVDANNQVVAANDDVTNATENRQVNGAAEAGDTSSCQGCNGCKAGGA</sequence>
<evidence type="ECO:0000313" key="9">
    <source>
        <dbReference type="Proteomes" id="UP001165090"/>
    </source>
</evidence>
<protein>
    <submittedName>
        <fullName evidence="8">Uncharacterized protein</fullName>
    </submittedName>
</protein>
<keyword evidence="4 7" id="KW-0812">Transmembrane</keyword>
<keyword evidence="9" id="KW-1185">Reference proteome</keyword>
<evidence type="ECO:0000313" key="8">
    <source>
        <dbReference type="EMBL" id="GLI64264.1"/>
    </source>
</evidence>
<keyword evidence="3" id="KW-0813">Transport</keyword>
<dbReference type="EMBL" id="BSDZ01000017">
    <property type="protein sequence ID" value="GLI64264.1"/>
    <property type="molecule type" value="Genomic_DNA"/>
</dbReference>
<reference evidence="8 9" key="1">
    <citation type="journal article" date="2023" name="IScience">
        <title>Expanded male sex-determining region conserved during the evolution of homothallism in the green alga Volvox.</title>
        <authorList>
            <person name="Yamamoto K."/>
            <person name="Matsuzaki R."/>
            <person name="Mahakham W."/>
            <person name="Heman W."/>
            <person name="Sekimoto H."/>
            <person name="Kawachi M."/>
            <person name="Minakuchi Y."/>
            <person name="Toyoda A."/>
            <person name="Nozaki H."/>
        </authorList>
    </citation>
    <scope>NUCLEOTIDE SEQUENCE [LARGE SCALE GENOMIC DNA]</scope>
    <source>
        <strain evidence="8 9">NIES-4468</strain>
    </source>
</reference>
<keyword evidence="5 7" id="KW-1133">Transmembrane helix</keyword>
<evidence type="ECO:0000256" key="6">
    <source>
        <dbReference type="ARBA" id="ARBA00023136"/>
    </source>
</evidence>
<comment type="caution">
    <text evidence="8">The sequence shown here is derived from an EMBL/GenBank/DDBJ whole genome shotgun (WGS) entry which is preliminary data.</text>
</comment>
<dbReference type="PANTHER" id="PTHR11706">
    <property type="entry name" value="SOLUTE CARRIER PROTEIN FAMILY 11 MEMBER"/>
    <property type="match status" value="1"/>
</dbReference>
<accession>A0ABQ5S494</accession>
<proteinExistence type="inferred from homology"/>